<protein>
    <recommendedName>
        <fullName evidence="6">Myb-like transcription factor</fullName>
    </recommendedName>
</protein>
<dbReference type="PROSITE" id="PS51294">
    <property type="entry name" value="HTH_MYB"/>
    <property type="match status" value="1"/>
</dbReference>
<name>A0A3N4LGX4_9PEZI</name>
<dbReference type="GO" id="GO:0000278">
    <property type="term" value="P:mitotic cell cycle"/>
    <property type="evidence" value="ECO:0007669"/>
    <property type="project" value="TreeGrafter"/>
</dbReference>
<accession>A0A3N4LGX4</accession>
<evidence type="ECO:0000259" key="3">
    <source>
        <dbReference type="PROSITE" id="PS51294"/>
    </source>
</evidence>
<dbReference type="PROSITE" id="PS50090">
    <property type="entry name" value="MYB_LIKE"/>
    <property type="match status" value="1"/>
</dbReference>
<feature type="compositionally biased region" description="Polar residues" evidence="1">
    <location>
        <begin position="1"/>
        <end position="11"/>
    </location>
</feature>
<dbReference type="GO" id="GO:0045944">
    <property type="term" value="P:positive regulation of transcription by RNA polymerase II"/>
    <property type="evidence" value="ECO:0007669"/>
    <property type="project" value="TreeGrafter"/>
</dbReference>
<keyword evidence="5" id="KW-1185">Reference proteome</keyword>
<dbReference type="Pfam" id="PF00249">
    <property type="entry name" value="Myb_DNA-binding"/>
    <property type="match status" value="1"/>
</dbReference>
<evidence type="ECO:0008006" key="6">
    <source>
        <dbReference type="Google" id="ProtNLM"/>
    </source>
</evidence>
<dbReference type="GO" id="GO:0000978">
    <property type="term" value="F:RNA polymerase II cis-regulatory region sequence-specific DNA binding"/>
    <property type="evidence" value="ECO:0007669"/>
    <property type="project" value="TreeGrafter"/>
</dbReference>
<evidence type="ECO:0000313" key="4">
    <source>
        <dbReference type="EMBL" id="RPB22103.1"/>
    </source>
</evidence>
<evidence type="ECO:0000313" key="5">
    <source>
        <dbReference type="Proteomes" id="UP000267821"/>
    </source>
</evidence>
<reference evidence="4 5" key="1">
    <citation type="journal article" date="2018" name="Nat. Ecol. Evol.">
        <title>Pezizomycetes genomes reveal the molecular basis of ectomycorrhizal truffle lifestyle.</title>
        <authorList>
            <person name="Murat C."/>
            <person name="Payen T."/>
            <person name="Noel B."/>
            <person name="Kuo A."/>
            <person name="Morin E."/>
            <person name="Chen J."/>
            <person name="Kohler A."/>
            <person name="Krizsan K."/>
            <person name="Balestrini R."/>
            <person name="Da Silva C."/>
            <person name="Montanini B."/>
            <person name="Hainaut M."/>
            <person name="Levati E."/>
            <person name="Barry K.W."/>
            <person name="Belfiori B."/>
            <person name="Cichocki N."/>
            <person name="Clum A."/>
            <person name="Dockter R.B."/>
            <person name="Fauchery L."/>
            <person name="Guy J."/>
            <person name="Iotti M."/>
            <person name="Le Tacon F."/>
            <person name="Lindquist E.A."/>
            <person name="Lipzen A."/>
            <person name="Malagnac F."/>
            <person name="Mello A."/>
            <person name="Molinier V."/>
            <person name="Miyauchi S."/>
            <person name="Poulain J."/>
            <person name="Riccioni C."/>
            <person name="Rubini A."/>
            <person name="Sitrit Y."/>
            <person name="Splivallo R."/>
            <person name="Traeger S."/>
            <person name="Wang M."/>
            <person name="Zifcakova L."/>
            <person name="Wipf D."/>
            <person name="Zambonelli A."/>
            <person name="Paolocci F."/>
            <person name="Nowrousian M."/>
            <person name="Ottonello S."/>
            <person name="Baldrian P."/>
            <person name="Spatafora J.W."/>
            <person name="Henrissat B."/>
            <person name="Nagy L.G."/>
            <person name="Aury J.M."/>
            <person name="Wincker P."/>
            <person name="Grigoriev I.V."/>
            <person name="Bonfante P."/>
            <person name="Martin F.M."/>
        </authorList>
    </citation>
    <scope>NUCLEOTIDE SEQUENCE [LARGE SCALE GENOMIC DNA]</scope>
    <source>
        <strain evidence="4 5">ATCC MYA-4762</strain>
    </source>
</reference>
<dbReference type="GO" id="GO:0005634">
    <property type="term" value="C:nucleus"/>
    <property type="evidence" value="ECO:0007669"/>
    <property type="project" value="TreeGrafter"/>
</dbReference>
<dbReference type="CDD" id="cd00167">
    <property type="entry name" value="SANT"/>
    <property type="match status" value="2"/>
</dbReference>
<dbReference type="AlphaFoldDB" id="A0A3N4LGX4"/>
<dbReference type="Gene3D" id="1.10.10.60">
    <property type="entry name" value="Homeodomain-like"/>
    <property type="match status" value="1"/>
</dbReference>
<dbReference type="EMBL" id="ML121554">
    <property type="protein sequence ID" value="RPB22103.1"/>
    <property type="molecule type" value="Genomic_DNA"/>
</dbReference>
<dbReference type="InterPro" id="IPR001005">
    <property type="entry name" value="SANT/Myb"/>
</dbReference>
<proteinExistence type="predicted"/>
<dbReference type="InterPro" id="IPR009057">
    <property type="entry name" value="Homeodomain-like_sf"/>
</dbReference>
<feature type="domain" description="HTH myb-type" evidence="3">
    <location>
        <begin position="86"/>
        <end position="139"/>
    </location>
</feature>
<dbReference type="PANTHER" id="PTHR45614:SF238">
    <property type="entry name" value="MYB-LIKE TRANSCRIPTION FACTOR (EUROFUNG)"/>
    <property type="match status" value="1"/>
</dbReference>
<sequence>MDGNTGNTGKILQQKPDQRISEQVDTQSTVAAPQPPTRKRSRVSKAAAVAAAATSTSSSGTAGVATGGNGGAEASTVEAVTSPPNKKSRTNTPWTPQEEQRLKAMRDAGNSWSEIAKTFPTRTEGSVKKHWYKDMHYAEFGEDESAALLQAIKEYESNKWKVVGQKVGKPAKACEAYAKEHFAGKA</sequence>
<organism evidence="4 5">
    <name type="scientific">Terfezia boudieri ATCC MYA-4762</name>
    <dbReference type="NCBI Taxonomy" id="1051890"/>
    <lineage>
        <taxon>Eukaryota</taxon>
        <taxon>Fungi</taxon>
        <taxon>Dikarya</taxon>
        <taxon>Ascomycota</taxon>
        <taxon>Pezizomycotina</taxon>
        <taxon>Pezizomycetes</taxon>
        <taxon>Pezizales</taxon>
        <taxon>Pezizaceae</taxon>
        <taxon>Terfezia</taxon>
    </lineage>
</organism>
<dbReference type="GO" id="GO:0000981">
    <property type="term" value="F:DNA-binding transcription factor activity, RNA polymerase II-specific"/>
    <property type="evidence" value="ECO:0007669"/>
    <property type="project" value="TreeGrafter"/>
</dbReference>
<dbReference type="OrthoDB" id="2143914at2759"/>
<dbReference type="PANTHER" id="PTHR45614">
    <property type="entry name" value="MYB PROTEIN-RELATED"/>
    <property type="match status" value="1"/>
</dbReference>
<dbReference type="InterPro" id="IPR017930">
    <property type="entry name" value="Myb_dom"/>
</dbReference>
<evidence type="ECO:0000259" key="2">
    <source>
        <dbReference type="PROSITE" id="PS50090"/>
    </source>
</evidence>
<dbReference type="SUPFAM" id="SSF46689">
    <property type="entry name" value="Homeodomain-like"/>
    <property type="match status" value="1"/>
</dbReference>
<feature type="region of interest" description="Disordered" evidence="1">
    <location>
        <begin position="1"/>
        <end position="108"/>
    </location>
</feature>
<dbReference type="STRING" id="1051890.A0A3N4LGX4"/>
<evidence type="ECO:0000256" key="1">
    <source>
        <dbReference type="SAM" id="MobiDB-lite"/>
    </source>
</evidence>
<gene>
    <name evidence="4" type="ORF">L211DRAFT_789264</name>
</gene>
<feature type="compositionally biased region" description="Polar residues" evidence="1">
    <location>
        <begin position="78"/>
        <end position="97"/>
    </location>
</feature>
<dbReference type="Proteomes" id="UP000267821">
    <property type="component" value="Unassembled WGS sequence"/>
</dbReference>
<dbReference type="InterPro" id="IPR050560">
    <property type="entry name" value="MYB_TF"/>
</dbReference>
<dbReference type="SMART" id="SM00717">
    <property type="entry name" value="SANT"/>
    <property type="match status" value="2"/>
</dbReference>
<dbReference type="InParanoid" id="A0A3N4LGX4"/>
<feature type="compositionally biased region" description="Low complexity" evidence="1">
    <location>
        <begin position="46"/>
        <end position="64"/>
    </location>
</feature>
<feature type="domain" description="Myb-like" evidence="2">
    <location>
        <begin position="86"/>
        <end position="135"/>
    </location>
</feature>